<dbReference type="Gene3D" id="3.30.360.10">
    <property type="entry name" value="Dihydrodipicolinate Reductase, domain 2"/>
    <property type="match status" value="1"/>
</dbReference>
<gene>
    <name evidence="6" type="primary">zwf</name>
    <name evidence="8" type="ORF">COV04_02345</name>
</gene>
<feature type="domain" description="6-phosphogluconate dehydrogenase C-terminal" evidence="7">
    <location>
        <begin position="662"/>
        <end position="791"/>
    </location>
</feature>
<dbReference type="GO" id="GO:0006006">
    <property type="term" value="P:glucose metabolic process"/>
    <property type="evidence" value="ECO:0007669"/>
    <property type="project" value="UniProtKB-KW"/>
</dbReference>
<evidence type="ECO:0000256" key="5">
    <source>
        <dbReference type="ARBA" id="ARBA00023277"/>
    </source>
</evidence>
<dbReference type="GO" id="GO:0005829">
    <property type="term" value="C:cytosol"/>
    <property type="evidence" value="ECO:0007669"/>
    <property type="project" value="TreeGrafter"/>
</dbReference>
<dbReference type="InterPro" id="IPR022675">
    <property type="entry name" value="G6P_DH_C"/>
</dbReference>
<dbReference type="GO" id="GO:0009051">
    <property type="term" value="P:pentose-phosphate shunt, oxidative branch"/>
    <property type="evidence" value="ECO:0007669"/>
    <property type="project" value="TreeGrafter"/>
</dbReference>
<dbReference type="InterPro" id="IPR022674">
    <property type="entry name" value="G6P_DH_NAD-bd"/>
</dbReference>
<dbReference type="Gene3D" id="1.10.1040.10">
    <property type="entry name" value="N-(1-d-carboxylethyl)-l-norvaline Dehydrogenase, domain 2"/>
    <property type="match status" value="1"/>
</dbReference>
<protein>
    <recommendedName>
        <fullName evidence="6">Glucose-6-phosphate 1-dehydrogenase</fullName>
        <shortName evidence="6">G6PD</shortName>
        <ecNumber evidence="6">1.1.1.49</ecNumber>
    </recommendedName>
</protein>
<evidence type="ECO:0000259" key="7">
    <source>
        <dbReference type="SMART" id="SM01350"/>
    </source>
</evidence>
<sequence length="791" mass="89559">MNNENIKNVPSIFTIFGVTGDLAAKKVIPSLWHLFQRGRLPKRLSVIGFSRREFSDKEFKNLILEAVKKHADSEIEDKKINSFFELFTYQLGTFEDTKAFQSLSDRITEIESGWNMCANKLFYLAVPPSSYEQIFKNLAGVKLNVPCGEDLGWSRILIEKPFGTDLRSAQKLESLLSPYFKEEQIYRIDHYLFKEIIQGIENFRFSNNLFENAWDNTMIERIDIRLLESIGVEDRGSFYDSIGTFRDVGQNHILTMLAAITMEYPASMNARDIRKNRAAILKTLRPWTEETVRKETYRFQYLGYKDIRGVAQNSDTETYFALRTELLRPRWSGIPIYMEAGKRMGESRKEIVLTLKHPKVCLLCEQGPHVPNRIVFRLEPNDEVVIHFWTKKPGFEKMIEERVFSFFLYEKETKVQYVEEYAKIINAAIEGDQKLFISSDEVLVSWKFTDPVVEGWKQNLVPLTEYEPGSIPSPSFSHELSNSKDTETGNNVGEIGIIGLGKMGANLAKRLGVKKWRVVGFNRSSDATKELEKEGIVGTYSLSAFVEKLSAPKTIWLMVPAGKPVDKILFGKNSLSQLLKKGDTIIDGGNSFYKDSVRRGKRLKAKGIHFLDVGVSGGPVSIALGKFAIMVGGDKKIYEKSKPIFDAMSDTASGYMGVAGAGHFVKMVHNGIEYGMMQSLAEGFGILKKSPFKFRLQDVASVYNQNSIITSRLTQWLEEGFKEYGEDLKKVSGTVAHTGEGEWTVKTAKELDVSAPVIKDSYLFRVRSKKSPSFTGKILSTLRAVFGGHKI</sequence>
<proteinExistence type="inferred from homology"/>
<evidence type="ECO:0000256" key="6">
    <source>
        <dbReference type="HAMAP-Rule" id="MF_00966"/>
    </source>
</evidence>
<keyword evidence="5 6" id="KW-0119">Carbohydrate metabolism</keyword>
<dbReference type="AlphaFoldDB" id="A0A2M8LE83"/>
<dbReference type="UniPathway" id="UPA00115">
    <property type="reaction ID" value="UER00408"/>
</dbReference>
<keyword evidence="2 6" id="KW-0313">Glucose metabolism</keyword>
<organism evidence="8 9">
    <name type="scientific">Candidatus Uhrbacteria bacterium CG10_big_fil_rev_8_21_14_0_10_48_11</name>
    <dbReference type="NCBI Taxonomy" id="1975037"/>
    <lineage>
        <taxon>Bacteria</taxon>
        <taxon>Candidatus Uhriibacteriota</taxon>
    </lineage>
</organism>
<comment type="caution">
    <text evidence="6">Lacks conserved residue(s) required for the propagation of feature annotation.</text>
</comment>
<feature type="binding site" evidence="6">
    <location>
        <position position="342"/>
    </location>
    <ligand>
        <name>substrate</name>
    </ligand>
</feature>
<dbReference type="EMBL" id="PFET01000009">
    <property type="protein sequence ID" value="PJE75764.1"/>
    <property type="molecule type" value="Genomic_DNA"/>
</dbReference>
<comment type="caution">
    <text evidence="8">The sequence shown here is derived from an EMBL/GenBank/DDBJ whole genome shotgun (WGS) entry which is preliminary data.</text>
</comment>
<keyword evidence="3 6" id="KW-0521">NADP</keyword>
<evidence type="ECO:0000256" key="4">
    <source>
        <dbReference type="ARBA" id="ARBA00023002"/>
    </source>
</evidence>
<feature type="binding site" evidence="6">
    <location>
        <position position="247"/>
    </location>
    <ligand>
        <name>substrate</name>
    </ligand>
</feature>
<dbReference type="Pfam" id="PF00479">
    <property type="entry name" value="G6PD_N"/>
    <property type="match status" value="1"/>
</dbReference>
<dbReference type="InterPro" id="IPR006115">
    <property type="entry name" value="6PGDH_NADP-bd"/>
</dbReference>
<dbReference type="GO" id="GO:0004345">
    <property type="term" value="F:glucose-6-phosphate dehydrogenase activity"/>
    <property type="evidence" value="ECO:0007669"/>
    <property type="project" value="UniProtKB-UniRule"/>
</dbReference>
<feature type="binding site" evidence="6">
    <location>
        <position position="51"/>
    </location>
    <ligand>
        <name>NADP(+)</name>
        <dbReference type="ChEBI" id="CHEBI:58349"/>
    </ligand>
</feature>
<dbReference type="GO" id="GO:0004616">
    <property type="term" value="F:phosphogluconate dehydrogenase (decarboxylating) activity"/>
    <property type="evidence" value="ECO:0007669"/>
    <property type="project" value="InterPro"/>
</dbReference>
<comment type="function">
    <text evidence="6">Catalyzes the oxidation of glucose 6-phosphate to 6-phosphogluconolactone.</text>
</comment>
<dbReference type="EC" id="1.1.1.49" evidence="6"/>
<dbReference type="InterPro" id="IPR004849">
    <property type="entry name" value="6DGDH_YqeC"/>
</dbReference>
<dbReference type="InterPro" id="IPR013328">
    <property type="entry name" value="6PGD_dom2"/>
</dbReference>
<dbReference type="Pfam" id="PF03446">
    <property type="entry name" value="NAD_binding_2"/>
    <property type="match status" value="1"/>
</dbReference>
<dbReference type="SUPFAM" id="SSF55347">
    <property type="entry name" value="Glyceraldehyde-3-phosphate dehydrogenase-like, C-terminal domain"/>
    <property type="match status" value="1"/>
</dbReference>
<dbReference type="NCBIfam" id="TIGR00872">
    <property type="entry name" value="gnd_rel"/>
    <property type="match status" value="1"/>
</dbReference>
<dbReference type="Pfam" id="PF02781">
    <property type="entry name" value="G6PD_C"/>
    <property type="match status" value="1"/>
</dbReference>
<evidence type="ECO:0000256" key="3">
    <source>
        <dbReference type="ARBA" id="ARBA00022857"/>
    </source>
</evidence>
<dbReference type="Pfam" id="PF00393">
    <property type="entry name" value="6PGD"/>
    <property type="match status" value="1"/>
</dbReference>
<evidence type="ECO:0000313" key="8">
    <source>
        <dbReference type="EMBL" id="PJE75764.1"/>
    </source>
</evidence>
<dbReference type="InterPro" id="IPR006114">
    <property type="entry name" value="6PGDH_C"/>
</dbReference>
<dbReference type="SUPFAM" id="SSF48179">
    <property type="entry name" value="6-phosphogluconate dehydrogenase C-terminal domain-like"/>
    <property type="match status" value="1"/>
</dbReference>
<comment type="pathway">
    <text evidence="1 6">Carbohydrate degradation; pentose phosphate pathway; D-ribulose 5-phosphate from D-glucose 6-phosphate (oxidative stage): step 1/3.</text>
</comment>
<evidence type="ECO:0000256" key="2">
    <source>
        <dbReference type="ARBA" id="ARBA00022526"/>
    </source>
</evidence>
<comment type="catalytic activity">
    <reaction evidence="6">
        <text>D-glucose 6-phosphate + NADP(+) = 6-phospho-D-glucono-1,5-lactone + NADPH + H(+)</text>
        <dbReference type="Rhea" id="RHEA:15841"/>
        <dbReference type="ChEBI" id="CHEBI:15378"/>
        <dbReference type="ChEBI" id="CHEBI:57783"/>
        <dbReference type="ChEBI" id="CHEBI:57955"/>
        <dbReference type="ChEBI" id="CHEBI:58349"/>
        <dbReference type="ChEBI" id="CHEBI:61548"/>
        <dbReference type="EC" id="1.1.1.49"/>
    </reaction>
</comment>
<dbReference type="GO" id="GO:0050661">
    <property type="term" value="F:NADP binding"/>
    <property type="evidence" value="ECO:0007669"/>
    <property type="project" value="UniProtKB-UniRule"/>
</dbReference>
<dbReference type="HAMAP" id="MF_00966">
    <property type="entry name" value="G6PD"/>
    <property type="match status" value="1"/>
</dbReference>
<dbReference type="InterPro" id="IPR001282">
    <property type="entry name" value="G6P_DH"/>
</dbReference>
<dbReference type="NCBIfam" id="TIGR00871">
    <property type="entry name" value="zwf"/>
    <property type="match status" value="1"/>
</dbReference>
<comment type="similarity">
    <text evidence="6">Belongs to the glucose-6-phosphate dehydrogenase family.</text>
</comment>
<dbReference type="SUPFAM" id="SSF51735">
    <property type="entry name" value="NAD(P)-binding Rossmann-fold domains"/>
    <property type="match status" value="2"/>
</dbReference>
<evidence type="ECO:0000313" key="9">
    <source>
        <dbReference type="Proteomes" id="UP000231152"/>
    </source>
</evidence>
<dbReference type="PANTHER" id="PTHR23429:SF0">
    <property type="entry name" value="GLUCOSE-6-PHOSPHATE 1-DEHYDROGENASE"/>
    <property type="match status" value="1"/>
</dbReference>
<dbReference type="PRINTS" id="PR00079">
    <property type="entry name" value="G6PDHDRGNASE"/>
</dbReference>
<reference evidence="8 9" key="1">
    <citation type="submission" date="2017-09" db="EMBL/GenBank/DDBJ databases">
        <title>Depth-based differentiation of microbial function through sediment-hosted aquifers and enrichment of novel symbionts in the deep terrestrial subsurface.</title>
        <authorList>
            <person name="Probst A.J."/>
            <person name="Ladd B."/>
            <person name="Jarett J.K."/>
            <person name="Geller-Mcgrath D.E."/>
            <person name="Sieber C.M."/>
            <person name="Emerson J.B."/>
            <person name="Anantharaman K."/>
            <person name="Thomas B.C."/>
            <person name="Malmstrom R."/>
            <person name="Stieglmeier M."/>
            <person name="Klingl A."/>
            <person name="Woyke T."/>
            <person name="Ryan C.M."/>
            <person name="Banfield J.F."/>
        </authorList>
    </citation>
    <scope>NUCLEOTIDE SEQUENCE [LARGE SCALE GENOMIC DNA]</scope>
    <source>
        <strain evidence="8">CG10_big_fil_rev_8_21_14_0_10_48_11</strain>
    </source>
</reference>
<dbReference type="Gene3D" id="3.40.50.720">
    <property type="entry name" value="NAD(P)-binding Rossmann-like Domain"/>
    <property type="match status" value="2"/>
</dbReference>
<keyword evidence="4 6" id="KW-0560">Oxidoreductase</keyword>
<dbReference type="PANTHER" id="PTHR23429">
    <property type="entry name" value="GLUCOSE-6-PHOSPHATE 1-DEHYDROGENASE G6PD"/>
    <property type="match status" value="1"/>
</dbReference>
<feature type="binding site" evidence="6">
    <location>
        <position position="160"/>
    </location>
    <ligand>
        <name>NADP(+)</name>
        <dbReference type="ChEBI" id="CHEBI:58349"/>
    </ligand>
</feature>
<feature type="binding site" evidence="6">
    <location>
        <position position="228"/>
    </location>
    <ligand>
        <name>substrate</name>
    </ligand>
</feature>
<dbReference type="InterPro" id="IPR008927">
    <property type="entry name" value="6-PGluconate_DH-like_C_sf"/>
</dbReference>
<dbReference type="InterPro" id="IPR036291">
    <property type="entry name" value="NAD(P)-bd_dom_sf"/>
</dbReference>
<dbReference type="SMART" id="SM01350">
    <property type="entry name" value="6PGD"/>
    <property type="match status" value="1"/>
</dbReference>
<feature type="active site" description="Proton acceptor" evidence="6">
    <location>
        <position position="252"/>
    </location>
</feature>
<evidence type="ECO:0000256" key="1">
    <source>
        <dbReference type="ARBA" id="ARBA00004937"/>
    </source>
</evidence>
<name>A0A2M8LE83_9BACT</name>
<dbReference type="NCBIfam" id="NF007161">
    <property type="entry name" value="PRK09599.1"/>
    <property type="match status" value="1"/>
</dbReference>
<feature type="binding site" evidence="6">
    <location>
        <position position="194"/>
    </location>
    <ligand>
        <name>substrate</name>
    </ligand>
</feature>
<feature type="binding site" evidence="6">
    <location>
        <position position="190"/>
    </location>
    <ligand>
        <name>substrate</name>
    </ligand>
</feature>
<accession>A0A2M8LE83</accession>
<dbReference type="Proteomes" id="UP000231152">
    <property type="component" value="Unassembled WGS sequence"/>
</dbReference>